<evidence type="ECO:0000256" key="1">
    <source>
        <dbReference type="SAM" id="MobiDB-lite"/>
    </source>
</evidence>
<feature type="compositionally biased region" description="Acidic residues" evidence="1">
    <location>
        <begin position="65"/>
        <end position="75"/>
    </location>
</feature>
<reference evidence="3 4" key="1">
    <citation type="journal article" date="2019" name="Genome Biol. Evol.">
        <title>The Rhododendron genome and chromosomal organization provide insight into shared whole-genome duplications across the heath family (Ericaceae).</title>
        <authorList>
            <person name="Soza V.L."/>
            <person name="Lindsley D."/>
            <person name="Waalkes A."/>
            <person name="Ramage E."/>
            <person name="Patwardhan R.P."/>
            <person name="Burton J.N."/>
            <person name="Adey A."/>
            <person name="Kumar A."/>
            <person name="Qiu R."/>
            <person name="Shendure J."/>
            <person name="Hall B."/>
        </authorList>
    </citation>
    <scope>NUCLEOTIDE SEQUENCE [LARGE SCALE GENOMIC DNA]</scope>
    <source>
        <strain evidence="3">RSF 1966-606</strain>
    </source>
</reference>
<dbReference type="PROSITE" id="PS50011">
    <property type="entry name" value="PROTEIN_KINASE_DOM"/>
    <property type="match status" value="1"/>
</dbReference>
<dbReference type="Gene3D" id="1.10.287.2900">
    <property type="match status" value="1"/>
</dbReference>
<dbReference type="Proteomes" id="UP000428333">
    <property type="component" value="Linkage Group LG12"/>
</dbReference>
<dbReference type="EMBL" id="QEFC01003419">
    <property type="protein sequence ID" value="KAE9448439.1"/>
    <property type="molecule type" value="Genomic_DNA"/>
</dbReference>
<sequence>MGNLLSATTPSDTENPTPSSSPTPQSTQTEEQSPESKTQDPAMDDPKTLENHEKSIDTEEKEVASEEGEEEEEDGECGFCIYMKGGGCRETFTAWEDCVKKYKGDDVVDKCFEITGALKECMEAHSDYYSPVLRAEKAAAEEEEAVRELEREINAEEGGVVSSDDRSSSMEEEGSNEEMEMKSLEKNSSDESERNPFEILLGIAYYHENKVLHRDLKPENLLVDPENDTVKICDFGLAKLESSEFKVATLGYRASEVLMGFTEYTIAMDMWVVGCTLLRCFV</sequence>
<dbReference type="Gene3D" id="1.10.510.10">
    <property type="entry name" value="Transferase(Phosphotransferase) domain 1"/>
    <property type="match status" value="1"/>
</dbReference>
<feature type="compositionally biased region" description="Basic and acidic residues" evidence="1">
    <location>
        <begin position="145"/>
        <end position="154"/>
    </location>
</feature>
<dbReference type="PANTHER" id="PTHR34357:SF2">
    <property type="entry name" value="F26F24.3-RELATED"/>
    <property type="match status" value="1"/>
</dbReference>
<feature type="domain" description="Protein kinase" evidence="2">
    <location>
        <begin position="77"/>
        <end position="282"/>
    </location>
</feature>
<protein>
    <recommendedName>
        <fullName evidence="2">Protein kinase domain-containing protein</fullName>
    </recommendedName>
</protein>
<dbReference type="PANTHER" id="PTHR34357">
    <property type="entry name" value="F7A19.14 PROTEIN-RELATED"/>
    <property type="match status" value="1"/>
</dbReference>
<dbReference type="InterPro" id="IPR000719">
    <property type="entry name" value="Prot_kinase_dom"/>
</dbReference>
<dbReference type="SUPFAM" id="SSF56112">
    <property type="entry name" value="Protein kinase-like (PK-like)"/>
    <property type="match status" value="1"/>
</dbReference>
<evidence type="ECO:0000313" key="4">
    <source>
        <dbReference type="Proteomes" id="UP000428333"/>
    </source>
</evidence>
<dbReference type="SMART" id="SM01227">
    <property type="entry name" value="GCK"/>
    <property type="match status" value="1"/>
</dbReference>
<dbReference type="Pfam" id="PF00069">
    <property type="entry name" value="Pkinase"/>
    <property type="match status" value="1"/>
</dbReference>
<dbReference type="Pfam" id="PF07802">
    <property type="entry name" value="GCK"/>
    <property type="match status" value="1"/>
</dbReference>
<name>A0A6A4KZW7_9ERIC</name>
<dbReference type="InterPro" id="IPR012891">
    <property type="entry name" value="GCK_dom"/>
</dbReference>
<feature type="compositionally biased region" description="Basic and acidic residues" evidence="1">
    <location>
        <begin position="179"/>
        <end position="190"/>
    </location>
</feature>
<feature type="compositionally biased region" description="Low complexity" evidence="1">
    <location>
        <begin position="8"/>
        <end position="31"/>
    </location>
</feature>
<feature type="region of interest" description="Disordered" evidence="1">
    <location>
        <begin position="1"/>
        <end position="75"/>
    </location>
</feature>
<dbReference type="GO" id="GO:0005524">
    <property type="term" value="F:ATP binding"/>
    <property type="evidence" value="ECO:0007669"/>
    <property type="project" value="InterPro"/>
</dbReference>
<evidence type="ECO:0000259" key="2">
    <source>
        <dbReference type="PROSITE" id="PS50011"/>
    </source>
</evidence>
<comment type="caution">
    <text evidence="3">The sequence shown here is derived from an EMBL/GenBank/DDBJ whole genome shotgun (WGS) entry which is preliminary data.</text>
</comment>
<accession>A0A6A4KZW7</accession>
<evidence type="ECO:0000313" key="3">
    <source>
        <dbReference type="EMBL" id="KAE9448439.1"/>
    </source>
</evidence>
<feature type="region of interest" description="Disordered" evidence="1">
    <location>
        <begin position="145"/>
        <end position="190"/>
    </location>
</feature>
<feature type="compositionally biased region" description="Basic and acidic residues" evidence="1">
    <location>
        <begin position="44"/>
        <end position="64"/>
    </location>
</feature>
<keyword evidence="4" id="KW-1185">Reference proteome</keyword>
<dbReference type="OrthoDB" id="1719889at2759"/>
<proteinExistence type="predicted"/>
<dbReference type="SMART" id="SM00220">
    <property type="entry name" value="S_TKc"/>
    <property type="match status" value="1"/>
</dbReference>
<gene>
    <name evidence="3" type="ORF">C3L33_19670</name>
</gene>
<dbReference type="InterPro" id="IPR008271">
    <property type="entry name" value="Ser/Thr_kinase_AS"/>
</dbReference>
<dbReference type="InterPro" id="IPR011009">
    <property type="entry name" value="Kinase-like_dom_sf"/>
</dbReference>
<dbReference type="AlphaFoldDB" id="A0A6A4KZW7"/>
<feature type="non-terminal residue" evidence="3">
    <location>
        <position position="1"/>
    </location>
</feature>
<organism evidence="3 4">
    <name type="scientific">Rhododendron williamsianum</name>
    <dbReference type="NCBI Taxonomy" id="262921"/>
    <lineage>
        <taxon>Eukaryota</taxon>
        <taxon>Viridiplantae</taxon>
        <taxon>Streptophyta</taxon>
        <taxon>Embryophyta</taxon>
        <taxon>Tracheophyta</taxon>
        <taxon>Spermatophyta</taxon>
        <taxon>Magnoliopsida</taxon>
        <taxon>eudicotyledons</taxon>
        <taxon>Gunneridae</taxon>
        <taxon>Pentapetalae</taxon>
        <taxon>asterids</taxon>
        <taxon>Ericales</taxon>
        <taxon>Ericaceae</taxon>
        <taxon>Ericoideae</taxon>
        <taxon>Rhodoreae</taxon>
        <taxon>Rhododendron</taxon>
    </lineage>
</organism>
<dbReference type="GO" id="GO:0004672">
    <property type="term" value="F:protein kinase activity"/>
    <property type="evidence" value="ECO:0007669"/>
    <property type="project" value="InterPro"/>
</dbReference>
<dbReference type="PROSITE" id="PS00108">
    <property type="entry name" value="PROTEIN_KINASE_ST"/>
    <property type="match status" value="1"/>
</dbReference>